<organism evidence="5 6">
    <name type="scientific">Sphingobium chungbukense</name>
    <dbReference type="NCBI Taxonomy" id="56193"/>
    <lineage>
        <taxon>Bacteria</taxon>
        <taxon>Pseudomonadati</taxon>
        <taxon>Pseudomonadota</taxon>
        <taxon>Alphaproteobacteria</taxon>
        <taxon>Sphingomonadales</taxon>
        <taxon>Sphingomonadaceae</taxon>
        <taxon>Sphingobium</taxon>
    </lineage>
</organism>
<dbReference type="Gene3D" id="3.40.30.120">
    <property type="match status" value="1"/>
</dbReference>
<keyword evidence="5" id="KW-0503">Monooxygenase</keyword>
<dbReference type="AlphaFoldDB" id="A0A0M3AGZ8"/>
<dbReference type="RefSeq" id="WP_046766282.1">
    <property type="nucleotide sequence ID" value="NZ_GU811235.1"/>
</dbReference>
<evidence type="ECO:0000256" key="1">
    <source>
        <dbReference type="ARBA" id="ARBA00001974"/>
    </source>
</evidence>
<dbReference type="Pfam" id="PF21274">
    <property type="entry name" value="Rng_hyd_C"/>
    <property type="match status" value="1"/>
</dbReference>
<comment type="caution">
    <text evidence="5">The sequence shown here is derived from an EMBL/GenBank/DDBJ whole genome shotgun (WGS) entry which is preliminary data.</text>
</comment>
<keyword evidence="2" id="KW-0285">Flavoprotein</keyword>
<gene>
    <name evidence="5" type="ORF">YP76_26000</name>
</gene>
<comment type="cofactor">
    <cofactor evidence="1">
        <name>FAD</name>
        <dbReference type="ChEBI" id="CHEBI:57692"/>
    </cofactor>
</comment>
<dbReference type="InterPro" id="IPR002938">
    <property type="entry name" value="FAD-bd"/>
</dbReference>
<accession>A0A0M3AGZ8</accession>
<evidence type="ECO:0000259" key="4">
    <source>
        <dbReference type="Pfam" id="PF01494"/>
    </source>
</evidence>
<evidence type="ECO:0000256" key="2">
    <source>
        <dbReference type="ARBA" id="ARBA00022630"/>
    </source>
</evidence>
<dbReference type="EMBL" id="LBIC01000023">
    <property type="protein sequence ID" value="KKW89308.1"/>
    <property type="molecule type" value="Genomic_DNA"/>
</dbReference>
<dbReference type="GO" id="GO:0071949">
    <property type="term" value="F:FAD binding"/>
    <property type="evidence" value="ECO:0007669"/>
    <property type="project" value="InterPro"/>
</dbReference>
<feature type="domain" description="FAD-binding" evidence="4">
    <location>
        <begin position="10"/>
        <end position="367"/>
    </location>
</feature>
<dbReference type="InterPro" id="IPR036188">
    <property type="entry name" value="FAD/NAD-bd_sf"/>
</dbReference>
<evidence type="ECO:0000313" key="5">
    <source>
        <dbReference type="EMBL" id="KKW89308.1"/>
    </source>
</evidence>
<keyword evidence="3" id="KW-0274">FAD</keyword>
<name>A0A0M3AGZ8_9SPHN</name>
<dbReference type="NCBIfam" id="NF004780">
    <property type="entry name" value="PRK06126.1"/>
    <property type="match status" value="1"/>
</dbReference>
<dbReference type="Pfam" id="PF01494">
    <property type="entry name" value="FAD_binding_3"/>
    <property type="match status" value="1"/>
</dbReference>
<dbReference type="PATRIC" id="fig|56193.3.peg.5493"/>
<dbReference type="PRINTS" id="PR00420">
    <property type="entry name" value="RNGMNOXGNASE"/>
</dbReference>
<keyword evidence="5" id="KW-0560">Oxidoreductase</keyword>
<keyword evidence="6" id="KW-1185">Reference proteome</keyword>
<dbReference type="PANTHER" id="PTHR43004">
    <property type="entry name" value="TRK SYSTEM POTASSIUM UPTAKE PROTEIN"/>
    <property type="match status" value="1"/>
</dbReference>
<sequence>MAADAQTVQTSVLIVGAGPVGMTLALDLASRGVEVAVVEKRAEHAPPRQRCNHISARTLEIFRRLGVAAEIRDAGLPANYPQDVAYVTTLTGHELTRIRIPARADRFGSVGYADSDWPTPEPPHRCNQMYFEPILQRHIQASPRIRIFYDHEVIETTQDDSGVIVRARIAGSDKELLFRAEYLVGCDGGVSTIRKAIGASFEGASVISGTRSVLVRAPALLGMLHNKPAWMTWFVNPGGFGCVVAMNGTDLWAFHIWLPSRAPDFDSVDPEIAIRAAVGGDLEYDIISIDDWYGRRLIASRFRDSRIFIAGDAAHIWIPFAGYGMNAGIADAMNLSWQLAGVINGWGDPGLLRAYEVERHPVTDQVSRVVMAIALSNLDTDLVKNPPATLIEDGPAGDRIRAEAGRYLYDANVGQFACLGLNFGTYYEESPVIAYDGEAAPAYDLLIYHPSTVPGCRTPHLWLDGGVSLYDRMGSEFTLLRFDPTVDVTGLSQAAAQRGVPLTILDLSSGGGGDIYRCKLVLSRPDQHIAWRGDSEPENPLELIDLVRGAPPETSILYEASV</sequence>
<dbReference type="SUPFAM" id="SSF51905">
    <property type="entry name" value="FAD/NAD(P)-binding domain"/>
    <property type="match status" value="1"/>
</dbReference>
<dbReference type="Gene3D" id="3.30.9.10">
    <property type="entry name" value="D-Amino Acid Oxidase, subunit A, domain 2"/>
    <property type="match status" value="1"/>
</dbReference>
<dbReference type="Gene3D" id="3.50.50.60">
    <property type="entry name" value="FAD/NAD(P)-binding domain"/>
    <property type="match status" value="1"/>
</dbReference>
<dbReference type="STRING" id="56193.YP76_26000"/>
<protein>
    <submittedName>
        <fullName evidence="5">Monooxygenase</fullName>
    </submittedName>
</protein>
<dbReference type="GO" id="GO:0016709">
    <property type="term" value="F:oxidoreductase activity, acting on paired donors, with incorporation or reduction of molecular oxygen, NAD(P)H as one donor, and incorporation of one atom of oxygen"/>
    <property type="evidence" value="ECO:0007669"/>
    <property type="project" value="UniProtKB-ARBA"/>
</dbReference>
<evidence type="ECO:0000256" key="3">
    <source>
        <dbReference type="ARBA" id="ARBA00022827"/>
    </source>
</evidence>
<dbReference type="Proteomes" id="UP000033874">
    <property type="component" value="Unassembled WGS sequence"/>
</dbReference>
<proteinExistence type="predicted"/>
<dbReference type="InterPro" id="IPR050641">
    <property type="entry name" value="RIFMO-like"/>
</dbReference>
<dbReference type="PANTHER" id="PTHR43004:SF19">
    <property type="entry name" value="BINDING MONOOXYGENASE, PUTATIVE (JCVI)-RELATED"/>
    <property type="match status" value="1"/>
</dbReference>
<reference evidence="5 6" key="1">
    <citation type="submission" date="2015-04" db="EMBL/GenBank/DDBJ databases">
        <title>Genome sequence of aromatic hydrocarbons-degrading Sphingobium chungbukense DJ77.</title>
        <authorList>
            <person name="Kim Y.-C."/>
            <person name="Chae J.-C."/>
        </authorList>
    </citation>
    <scope>NUCLEOTIDE SEQUENCE [LARGE SCALE GENOMIC DNA]</scope>
    <source>
        <strain evidence="5 6">DJ77</strain>
    </source>
</reference>
<evidence type="ECO:0000313" key="6">
    <source>
        <dbReference type="Proteomes" id="UP000033874"/>
    </source>
</evidence>